<evidence type="ECO:0000313" key="3">
    <source>
        <dbReference type="Proteomes" id="UP000244722"/>
    </source>
</evidence>
<evidence type="ECO:0000256" key="1">
    <source>
        <dbReference type="SAM" id="MobiDB-lite"/>
    </source>
</evidence>
<dbReference type="AlphaFoldDB" id="A0A2T6ZE77"/>
<name>A0A2T6ZE77_TUBBO</name>
<comment type="caution">
    <text evidence="2">The sequence shown here is derived from an EMBL/GenBank/DDBJ whole genome shotgun (WGS) entry which is preliminary data.</text>
</comment>
<feature type="compositionally biased region" description="Polar residues" evidence="1">
    <location>
        <begin position="1"/>
        <end position="16"/>
    </location>
</feature>
<sequence>MNEPNLHQQYSLTTPPSCLPPHPTHQLLHSSGQASPSFRTSLYQPPISRSSSITTREQALERRRERTQRLKIKIREAEATQEGVSE</sequence>
<protein>
    <submittedName>
        <fullName evidence="2">Uncharacterized protein</fullName>
    </submittedName>
</protein>
<evidence type="ECO:0000313" key="2">
    <source>
        <dbReference type="EMBL" id="PUU73793.1"/>
    </source>
</evidence>
<dbReference type="EMBL" id="NESQ01000346">
    <property type="protein sequence ID" value="PUU73793.1"/>
    <property type="molecule type" value="Genomic_DNA"/>
</dbReference>
<organism evidence="2 3">
    <name type="scientific">Tuber borchii</name>
    <name type="common">White truffle</name>
    <dbReference type="NCBI Taxonomy" id="42251"/>
    <lineage>
        <taxon>Eukaryota</taxon>
        <taxon>Fungi</taxon>
        <taxon>Dikarya</taxon>
        <taxon>Ascomycota</taxon>
        <taxon>Pezizomycotina</taxon>
        <taxon>Pezizomycetes</taxon>
        <taxon>Pezizales</taxon>
        <taxon>Tuberaceae</taxon>
        <taxon>Tuber</taxon>
    </lineage>
</organism>
<keyword evidence="3" id="KW-1185">Reference proteome</keyword>
<feature type="region of interest" description="Disordered" evidence="1">
    <location>
        <begin position="1"/>
        <end position="65"/>
    </location>
</feature>
<accession>A0A2T6ZE77</accession>
<proteinExistence type="predicted"/>
<feature type="compositionally biased region" description="Polar residues" evidence="1">
    <location>
        <begin position="27"/>
        <end position="57"/>
    </location>
</feature>
<dbReference type="Proteomes" id="UP000244722">
    <property type="component" value="Unassembled WGS sequence"/>
</dbReference>
<gene>
    <name evidence="2" type="ORF">B9Z19DRAFT_1094391</name>
</gene>
<reference evidence="2 3" key="1">
    <citation type="submission" date="2017-04" db="EMBL/GenBank/DDBJ databases">
        <title>Draft genome sequence of Tuber borchii Vittad., a whitish edible truffle.</title>
        <authorList>
            <consortium name="DOE Joint Genome Institute"/>
            <person name="Murat C."/>
            <person name="Kuo A."/>
            <person name="Barry K.W."/>
            <person name="Clum A."/>
            <person name="Dockter R.B."/>
            <person name="Fauchery L."/>
            <person name="Iotti M."/>
            <person name="Kohler A."/>
            <person name="Labutti K."/>
            <person name="Lindquist E.A."/>
            <person name="Lipzen A."/>
            <person name="Ohm R.A."/>
            <person name="Wang M."/>
            <person name="Grigoriev I.V."/>
            <person name="Zambonelli A."/>
            <person name="Martin F.M."/>
        </authorList>
    </citation>
    <scope>NUCLEOTIDE SEQUENCE [LARGE SCALE GENOMIC DNA]</scope>
    <source>
        <strain evidence="2 3">Tbo3840</strain>
    </source>
</reference>